<accession>A0A1G4SXJ0</accession>
<evidence type="ECO:0000313" key="6">
    <source>
        <dbReference type="EMBL" id="SCW73863.1"/>
    </source>
</evidence>
<protein>
    <submittedName>
        <fullName evidence="6">Regulatory protein, luxR family</fullName>
    </submittedName>
</protein>
<dbReference type="Proteomes" id="UP000198889">
    <property type="component" value="Unassembled WGS sequence"/>
</dbReference>
<dbReference type="SMART" id="SM00421">
    <property type="entry name" value="HTH_LUXR"/>
    <property type="match status" value="1"/>
</dbReference>
<dbReference type="PROSITE" id="PS00622">
    <property type="entry name" value="HTH_LUXR_1"/>
    <property type="match status" value="1"/>
</dbReference>
<dbReference type="PROSITE" id="PS50043">
    <property type="entry name" value="HTH_LUXR_2"/>
    <property type="match status" value="1"/>
</dbReference>
<dbReference type="PANTHER" id="PTHR44688:SF16">
    <property type="entry name" value="DNA-BINDING TRANSCRIPTIONAL ACTIVATOR DEVR_DOSR"/>
    <property type="match status" value="1"/>
</dbReference>
<dbReference type="InterPro" id="IPR016032">
    <property type="entry name" value="Sig_transdc_resp-reg_C-effctor"/>
</dbReference>
<keyword evidence="1" id="KW-0805">Transcription regulation</keyword>
<dbReference type="GO" id="GO:0003677">
    <property type="term" value="F:DNA binding"/>
    <property type="evidence" value="ECO:0007669"/>
    <property type="project" value="UniProtKB-KW"/>
</dbReference>
<feature type="region of interest" description="Disordered" evidence="4">
    <location>
        <begin position="276"/>
        <end position="295"/>
    </location>
</feature>
<dbReference type="STRING" id="177413.SAMN05660859_2612"/>
<dbReference type="SUPFAM" id="SSF46894">
    <property type="entry name" value="C-terminal effector domain of the bipartite response regulators"/>
    <property type="match status" value="1"/>
</dbReference>
<keyword evidence="7" id="KW-1185">Reference proteome</keyword>
<dbReference type="AlphaFoldDB" id="A0A1G4SXJ0"/>
<keyword evidence="2" id="KW-0238">DNA-binding</keyword>
<dbReference type="InterPro" id="IPR000792">
    <property type="entry name" value="Tscrpt_reg_LuxR_C"/>
</dbReference>
<evidence type="ECO:0000256" key="2">
    <source>
        <dbReference type="ARBA" id="ARBA00023125"/>
    </source>
</evidence>
<dbReference type="InterPro" id="IPR036388">
    <property type="entry name" value="WH-like_DNA-bd_sf"/>
</dbReference>
<evidence type="ECO:0000313" key="7">
    <source>
        <dbReference type="Proteomes" id="UP000198889"/>
    </source>
</evidence>
<gene>
    <name evidence="6" type="ORF">SAMN05660859_2612</name>
</gene>
<feature type="domain" description="HTH luxR-type" evidence="5">
    <location>
        <begin position="206"/>
        <end position="276"/>
    </location>
</feature>
<dbReference type="PRINTS" id="PR00038">
    <property type="entry name" value="HTHLUXR"/>
</dbReference>
<dbReference type="Gene3D" id="1.10.10.10">
    <property type="entry name" value="Winged helix-like DNA-binding domain superfamily/Winged helix DNA-binding domain"/>
    <property type="match status" value="1"/>
</dbReference>
<evidence type="ECO:0000259" key="5">
    <source>
        <dbReference type="PROSITE" id="PS50043"/>
    </source>
</evidence>
<evidence type="ECO:0000256" key="1">
    <source>
        <dbReference type="ARBA" id="ARBA00023015"/>
    </source>
</evidence>
<dbReference type="Pfam" id="PF00196">
    <property type="entry name" value="GerE"/>
    <property type="match status" value="1"/>
</dbReference>
<proteinExistence type="predicted"/>
<name>A0A1G4SXJ0_9HYPH</name>
<dbReference type="EMBL" id="FMTP01000003">
    <property type="protein sequence ID" value="SCW73863.1"/>
    <property type="molecule type" value="Genomic_DNA"/>
</dbReference>
<evidence type="ECO:0000256" key="4">
    <source>
        <dbReference type="SAM" id="MobiDB-lite"/>
    </source>
</evidence>
<dbReference type="RefSeq" id="WP_091440205.1">
    <property type="nucleotide sequence ID" value="NZ_FMTP01000003.1"/>
</dbReference>
<organism evidence="6 7">
    <name type="scientific">Ancylobacter rudongensis</name>
    <dbReference type="NCBI Taxonomy" id="177413"/>
    <lineage>
        <taxon>Bacteria</taxon>
        <taxon>Pseudomonadati</taxon>
        <taxon>Pseudomonadota</taxon>
        <taxon>Alphaproteobacteria</taxon>
        <taxon>Hyphomicrobiales</taxon>
        <taxon>Xanthobacteraceae</taxon>
        <taxon>Ancylobacter</taxon>
    </lineage>
</organism>
<dbReference type="GO" id="GO:0006355">
    <property type="term" value="P:regulation of DNA-templated transcription"/>
    <property type="evidence" value="ECO:0007669"/>
    <property type="project" value="InterPro"/>
</dbReference>
<keyword evidence="3" id="KW-0804">Transcription</keyword>
<evidence type="ECO:0000256" key="3">
    <source>
        <dbReference type="ARBA" id="ARBA00023163"/>
    </source>
</evidence>
<dbReference type="PANTHER" id="PTHR44688">
    <property type="entry name" value="DNA-BINDING TRANSCRIPTIONAL ACTIVATOR DEVR_DOSR"/>
    <property type="match status" value="1"/>
</dbReference>
<sequence>MLTDAGQPSVASAIDRAQSANLAMSSRSFSSIVDQLGTDEFHRTLRAALYELTGFNSCLILSFSASAPPIVLEHCSTIQPDRFRHCYMTQAYRLDPFYTAAVQGMTIGVSRCKEIFDYDFASSAYHNTYYKDVPLVDEIGILCPVSALQTIHISLGRCTGAPHFDPSVLDNLNAAEPLLASLVRKHALLRPDLCPRAAPLPADKGEEFDAAWLRRVNATRREMEVALLVLRGHTNASIACVLGISEDTVKVHRKRLYVKLNISSQAELFMKYMNSRPSEEPGASIGTVHRSGRGH</sequence>
<dbReference type="CDD" id="cd06170">
    <property type="entry name" value="LuxR_C_like"/>
    <property type="match status" value="1"/>
</dbReference>
<reference evidence="7" key="1">
    <citation type="submission" date="2016-10" db="EMBL/GenBank/DDBJ databases">
        <authorList>
            <person name="Varghese N."/>
            <person name="Submissions S."/>
        </authorList>
    </citation>
    <scope>NUCLEOTIDE SEQUENCE [LARGE SCALE GENOMIC DNA]</scope>
    <source>
        <strain evidence="7">CGMCC 1.1761</strain>
    </source>
</reference>